<dbReference type="GO" id="GO:0008270">
    <property type="term" value="F:zinc ion binding"/>
    <property type="evidence" value="ECO:0007669"/>
    <property type="project" value="UniProtKB-KW"/>
</dbReference>
<dbReference type="GO" id="GO:0061630">
    <property type="term" value="F:ubiquitin protein ligase activity"/>
    <property type="evidence" value="ECO:0007669"/>
    <property type="project" value="TreeGrafter"/>
</dbReference>
<evidence type="ECO:0000259" key="4">
    <source>
        <dbReference type="Pfam" id="PF21362"/>
    </source>
</evidence>
<sequence>MELDSIECVSSLDLTDEDGIHRHLHHFPSVSKPHTTTTTTTNTNTNTVASAFHTTSVHELLECPVCTNSMHPPIHQCHNGHTLCSTC</sequence>
<comment type="caution">
    <text evidence="5">The sequence shown here is derived from an EMBL/GenBank/DDBJ whole genome shotgun (WGS) entry which is preliminary data.</text>
</comment>
<dbReference type="Proteomes" id="UP001151532">
    <property type="component" value="Chromosome 14"/>
</dbReference>
<accession>A0A9Q0P1F7</accession>
<dbReference type="GO" id="GO:0005737">
    <property type="term" value="C:cytoplasm"/>
    <property type="evidence" value="ECO:0007669"/>
    <property type="project" value="TreeGrafter"/>
</dbReference>
<proteinExistence type="predicted"/>
<keyword evidence="2" id="KW-0863">Zinc-finger</keyword>
<feature type="domain" description="E3 ubiquitin-protein ligase Sina-like RING finger" evidence="4">
    <location>
        <begin position="63"/>
        <end position="87"/>
    </location>
</feature>
<dbReference type="InterPro" id="IPR052088">
    <property type="entry name" value="E3_ubiquitin-ligase_SINA"/>
</dbReference>
<dbReference type="OrthoDB" id="1710506at2759"/>
<reference evidence="5" key="2">
    <citation type="journal article" date="2023" name="Int. J. Mol. Sci.">
        <title>De Novo Assembly and Annotation of 11 Diverse Shrub Willow (Salix) Genomes Reveals Novel Gene Organization in Sex-Linked Regions.</title>
        <authorList>
            <person name="Hyden B."/>
            <person name="Feng K."/>
            <person name="Yates T.B."/>
            <person name="Jawdy S."/>
            <person name="Cereghino C."/>
            <person name="Smart L.B."/>
            <person name="Muchero W."/>
        </authorList>
    </citation>
    <scope>NUCLEOTIDE SEQUENCE</scope>
    <source>
        <tissue evidence="5">Shoot tip</tissue>
    </source>
</reference>
<evidence type="ECO:0000313" key="6">
    <source>
        <dbReference type="Proteomes" id="UP001151532"/>
    </source>
</evidence>
<gene>
    <name evidence="5" type="ORF">OIU79_019547</name>
</gene>
<keyword evidence="3" id="KW-0862">Zinc</keyword>
<dbReference type="EMBL" id="JAPFFK010000020">
    <property type="protein sequence ID" value="KAJ6679831.1"/>
    <property type="molecule type" value="Genomic_DNA"/>
</dbReference>
<evidence type="ECO:0000256" key="2">
    <source>
        <dbReference type="ARBA" id="ARBA00022771"/>
    </source>
</evidence>
<evidence type="ECO:0000256" key="3">
    <source>
        <dbReference type="ARBA" id="ARBA00022833"/>
    </source>
</evidence>
<keyword evidence="6" id="KW-1185">Reference proteome</keyword>
<dbReference type="AlphaFoldDB" id="A0A9Q0P1F7"/>
<organism evidence="5 6">
    <name type="scientific">Salix purpurea</name>
    <name type="common">Purple osier willow</name>
    <dbReference type="NCBI Taxonomy" id="77065"/>
    <lineage>
        <taxon>Eukaryota</taxon>
        <taxon>Viridiplantae</taxon>
        <taxon>Streptophyta</taxon>
        <taxon>Embryophyta</taxon>
        <taxon>Tracheophyta</taxon>
        <taxon>Spermatophyta</taxon>
        <taxon>Magnoliopsida</taxon>
        <taxon>eudicotyledons</taxon>
        <taxon>Gunneridae</taxon>
        <taxon>Pentapetalae</taxon>
        <taxon>rosids</taxon>
        <taxon>fabids</taxon>
        <taxon>Malpighiales</taxon>
        <taxon>Salicaceae</taxon>
        <taxon>Saliceae</taxon>
        <taxon>Salix</taxon>
    </lineage>
</organism>
<name>A0A9Q0P1F7_SALPP</name>
<feature type="non-terminal residue" evidence="5">
    <location>
        <position position="1"/>
    </location>
</feature>
<protein>
    <submittedName>
        <fullName evidence="5">E3 UBIQUITIN-PROTEIN LIGASE</fullName>
    </submittedName>
</protein>
<dbReference type="PANTHER" id="PTHR10315:SF145">
    <property type="entry name" value="E3 UBIQUITIN-PROTEIN LIGASE SINAT4"/>
    <property type="match status" value="1"/>
</dbReference>
<dbReference type="PANTHER" id="PTHR10315">
    <property type="entry name" value="E3 UBIQUITIN PROTEIN LIGASE SIAH"/>
    <property type="match status" value="1"/>
</dbReference>
<evidence type="ECO:0000313" key="5">
    <source>
        <dbReference type="EMBL" id="KAJ6679831.1"/>
    </source>
</evidence>
<dbReference type="InterPro" id="IPR049548">
    <property type="entry name" value="Sina-like_RING"/>
</dbReference>
<keyword evidence="1" id="KW-0479">Metal-binding</keyword>
<dbReference type="Pfam" id="PF21362">
    <property type="entry name" value="Sina_RING"/>
    <property type="match status" value="1"/>
</dbReference>
<reference evidence="5" key="1">
    <citation type="submission" date="2022-11" db="EMBL/GenBank/DDBJ databases">
        <authorList>
            <person name="Hyden B.L."/>
            <person name="Feng K."/>
            <person name="Yates T."/>
            <person name="Jawdy S."/>
            <person name="Smart L.B."/>
            <person name="Muchero W."/>
        </authorList>
    </citation>
    <scope>NUCLEOTIDE SEQUENCE</scope>
    <source>
        <tissue evidence="5">Shoot tip</tissue>
    </source>
</reference>
<evidence type="ECO:0000256" key="1">
    <source>
        <dbReference type="ARBA" id="ARBA00022723"/>
    </source>
</evidence>